<sequence length="428" mass="49210">MNLAIKVRCITYNLNKRSAEIDFHKLIFDQESQNFNQLPDLLVIGFQEIATLHLSFLSLNALTINRLHHLFSRALSIKLSNLKNLDHHSTENLNQTDFYSLISSRTHGGLGLLIYARNHTIKRHIKNIQTSVVSLGLFNLLNNKGAIGIRLTLCPFINHKLESNLETCQQEIITFVNAHLAPNDNAIQARNQNYQTILNRLLFQNHKTHHTIYDSSHLFVMGDLNYRITLTSPNSNGSKSLSIKSLTQFILKAQYSKLVHDHDTLFNQHSSKRVLYGLREGKINFKPTYKYHLGQLDTLVDFNHRLPGWTDRIFFASWSDNQLKENHHLRSTVSHYQSIQDYCHSDHKPVFATFIIPGYATFSKTPKILSNQPLIIPDRWWKIKLWVGNILDKLCGTGILIVILIGFGNFKLGLLILGLGLLWNSLRY</sequence>
<dbReference type="GO" id="GO:0004439">
    <property type="term" value="F:phosphatidylinositol-4,5-bisphosphate 5-phosphatase activity"/>
    <property type="evidence" value="ECO:0007669"/>
    <property type="project" value="TreeGrafter"/>
</dbReference>
<dbReference type="InterPro" id="IPR036691">
    <property type="entry name" value="Endo/exonu/phosph_ase_sf"/>
</dbReference>
<dbReference type="Pfam" id="PF22669">
    <property type="entry name" value="Exo_endo_phos2"/>
    <property type="match status" value="1"/>
</dbReference>
<accession>A0A9Q3J9H9</accession>
<dbReference type="PANTHER" id="PTHR11200:SF286">
    <property type="entry name" value="5-PHOSPHATASE, PUTATIVE (AFU_ORTHOLOGUE AFUA_5G07600)-RELATED"/>
    <property type="match status" value="1"/>
</dbReference>
<dbReference type="SUPFAM" id="SSF56219">
    <property type="entry name" value="DNase I-like"/>
    <property type="match status" value="1"/>
</dbReference>
<dbReference type="AlphaFoldDB" id="A0A9Q3J9H9"/>
<dbReference type="OrthoDB" id="62798at2759"/>
<dbReference type="GO" id="GO:0046856">
    <property type="term" value="P:phosphatidylinositol dephosphorylation"/>
    <property type="evidence" value="ECO:0007669"/>
    <property type="project" value="InterPro"/>
</dbReference>
<keyword evidence="1" id="KW-0472">Membrane</keyword>
<proteinExistence type="predicted"/>
<dbReference type="InterPro" id="IPR046985">
    <property type="entry name" value="IP5"/>
</dbReference>
<name>A0A9Q3J9H9_9BASI</name>
<dbReference type="PANTHER" id="PTHR11200">
    <property type="entry name" value="INOSITOL 5-PHOSPHATASE"/>
    <property type="match status" value="1"/>
</dbReference>
<keyword evidence="1" id="KW-1133">Transmembrane helix</keyword>
<comment type="caution">
    <text evidence="3">The sequence shown here is derived from an EMBL/GenBank/DDBJ whole genome shotgun (WGS) entry which is preliminary data.</text>
</comment>
<dbReference type="EMBL" id="AVOT02066448">
    <property type="protein sequence ID" value="MBW0558252.1"/>
    <property type="molecule type" value="Genomic_DNA"/>
</dbReference>
<dbReference type="InterPro" id="IPR000300">
    <property type="entry name" value="IPPc"/>
</dbReference>
<feature type="transmembrane region" description="Helical" evidence="1">
    <location>
        <begin position="399"/>
        <end position="423"/>
    </location>
</feature>
<dbReference type="SMART" id="SM00128">
    <property type="entry name" value="IPPc"/>
    <property type="match status" value="1"/>
</dbReference>
<keyword evidence="4" id="KW-1185">Reference proteome</keyword>
<dbReference type="Gene3D" id="3.60.10.10">
    <property type="entry name" value="Endonuclease/exonuclease/phosphatase"/>
    <property type="match status" value="1"/>
</dbReference>
<reference evidence="3" key="1">
    <citation type="submission" date="2021-03" db="EMBL/GenBank/DDBJ databases">
        <title>Draft genome sequence of rust myrtle Austropuccinia psidii MF-1, a brazilian biotype.</title>
        <authorList>
            <person name="Quecine M.C."/>
            <person name="Pachon D.M.R."/>
            <person name="Bonatelli M.L."/>
            <person name="Correr F.H."/>
            <person name="Franceschini L.M."/>
            <person name="Leite T.F."/>
            <person name="Margarido G.R.A."/>
            <person name="Almeida C.A."/>
            <person name="Ferrarezi J.A."/>
            <person name="Labate C.A."/>
        </authorList>
    </citation>
    <scope>NUCLEOTIDE SEQUENCE</scope>
    <source>
        <strain evidence="3">MF-1</strain>
    </source>
</reference>
<keyword evidence="1" id="KW-0812">Transmembrane</keyword>
<gene>
    <name evidence="3" type="ORF">O181_097967</name>
</gene>
<protein>
    <recommendedName>
        <fullName evidence="2">Inositol polyphosphate-related phosphatase domain-containing protein</fullName>
    </recommendedName>
</protein>
<evidence type="ECO:0000313" key="4">
    <source>
        <dbReference type="Proteomes" id="UP000765509"/>
    </source>
</evidence>
<organism evidence="3 4">
    <name type="scientific">Austropuccinia psidii MF-1</name>
    <dbReference type="NCBI Taxonomy" id="1389203"/>
    <lineage>
        <taxon>Eukaryota</taxon>
        <taxon>Fungi</taxon>
        <taxon>Dikarya</taxon>
        <taxon>Basidiomycota</taxon>
        <taxon>Pucciniomycotina</taxon>
        <taxon>Pucciniomycetes</taxon>
        <taxon>Pucciniales</taxon>
        <taxon>Sphaerophragmiaceae</taxon>
        <taxon>Austropuccinia</taxon>
    </lineage>
</organism>
<evidence type="ECO:0000256" key="1">
    <source>
        <dbReference type="SAM" id="Phobius"/>
    </source>
</evidence>
<evidence type="ECO:0000313" key="3">
    <source>
        <dbReference type="EMBL" id="MBW0558252.1"/>
    </source>
</evidence>
<evidence type="ECO:0000259" key="2">
    <source>
        <dbReference type="SMART" id="SM00128"/>
    </source>
</evidence>
<feature type="domain" description="Inositol polyphosphate-related phosphatase" evidence="2">
    <location>
        <begin position="3"/>
        <end position="364"/>
    </location>
</feature>
<dbReference type="Proteomes" id="UP000765509">
    <property type="component" value="Unassembled WGS sequence"/>
</dbReference>